<gene>
    <name evidence="1" type="ORF">C4617_05890</name>
</gene>
<protein>
    <submittedName>
        <fullName evidence="1">Uncharacterized protein</fullName>
    </submittedName>
</protein>
<sequence length="415" mass="46137">MYYNTISEETIKDNIEEWKNQPRNPQADPKWYTGLGTELMNMPARAIDKLIAPIRPDDGQVLPSRSDPKNMGIGAHLVEGLTDLAPFWVGAQIAGRALSVLPTPITKIAGLALQHAPKVAGALYAYLSNKAENSILHQSLGVDKETADELAWRSALVHTSAILTPAAIASQSLAKTVASGAVLNIPFGMVDRGWSSKVLEDHGHSDMAKQYRIFDMEALMLDSMLGVFFGGMHSKQFKDTSLRLINDLKDGITDRLITKHANKSSSPVLHTNYEAHNDHMDTLAHGVDRLSRGEYPIFDENKLKNIAENSIEDPHFKSHLPELEPQPVRELQEHIKEQKISPPSDMEQVVSAKLEDYKTIDEHASQRVSELEKVSPELAKEVHEALHEEVQFSKLVKDNNLFQVAIDCFLRTGGH</sequence>
<comment type="caution">
    <text evidence="1">The sequence shown here is derived from an EMBL/GenBank/DDBJ whole genome shotgun (WGS) entry which is preliminary data.</text>
</comment>
<evidence type="ECO:0000313" key="1">
    <source>
        <dbReference type="EMBL" id="PTL86022.1"/>
    </source>
</evidence>
<accession>A0A2T4VW66</accession>
<dbReference type="Proteomes" id="UP000240811">
    <property type="component" value="Unassembled WGS sequence"/>
</dbReference>
<proteinExistence type="predicted"/>
<evidence type="ECO:0000313" key="2">
    <source>
        <dbReference type="Proteomes" id="UP000240811"/>
    </source>
</evidence>
<organism evidence="1 2">
    <name type="scientific">Candidatus Liberibacter europaeus</name>
    <dbReference type="NCBI Taxonomy" id="744859"/>
    <lineage>
        <taxon>Bacteria</taxon>
        <taxon>Pseudomonadati</taxon>
        <taxon>Pseudomonadota</taxon>
        <taxon>Alphaproteobacteria</taxon>
        <taxon>Hyphomicrobiales</taxon>
        <taxon>Rhizobiaceae</taxon>
        <taxon>Liberibacter</taxon>
    </lineage>
</organism>
<reference evidence="2" key="1">
    <citation type="submission" date="2018-02" db="EMBL/GenBank/DDBJ databases">
        <title>Genome sequence of Candidatus Liberibacter europaeus.</title>
        <authorList>
            <person name="Frampton R.A."/>
            <person name="Thompson S.M."/>
            <person name="David C."/>
            <person name="Addison S.M."/>
            <person name="Smith G.R."/>
        </authorList>
    </citation>
    <scope>NUCLEOTIDE SEQUENCE [LARGE SCALE GENOMIC DNA]</scope>
</reference>
<dbReference type="AlphaFoldDB" id="A0A2T4VW66"/>
<dbReference type="EMBL" id="PSQJ01000015">
    <property type="protein sequence ID" value="PTL86022.1"/>
    <property type="molecule type" value="Genomic_DNA"/>
</dbReference>
<name>A0A2T4VW66_9HYPH</name>